<dbReference type="GO" id="GO:0005814">
    <property type="term" value="C:centriole"/>
    <property type="evidence" value="ECO:0007669"/>
    <property type="project" value="TreeGrafter"/>
</dbReference>
<dbReference type="Proteomes" id="UP001283361">
    <property type="component" value="Unassembled WGS sequence"/>
</dbReference>
<comment type="caution">
    <text evidence="3">The sequence shown here is derived from an EMBL/GenBank/DDBJ whole genome shotgun (WGS) entry which is preliminary data.</text>
</comment>
<feature type="coiled-coil region" evidence="1">
    <location>
        <begin position="40"/>
        <end position="197"/>
    </location>
</feature>
<dbReference type="GO" id="GO:0010457">
    <property type="term" value="P:centriole-centriole cohesion"/>
    <property type="evidence" value="ECO:0007669"/>
    <property type="project" value="TreeGrafter"/>
</dbReference>
<dbReference type="PANTHER" id="PTHR18957">
    <property type="entry name" value="CENTLEIN"/>
    <property type="match status" value="1"/>
</dbReference>
<accession>A0AAE0ZV23</accession>
<evidence type="ECO:0000256" key="1">
    <source>
        <dbReference type="SAM" id="Coils"/>
    </source>
</evidence>
<feature type="compositionally biased region" description="Polar residues" evidence="2">
    <location>
        <begin position="271"/>
        <end position="281"/>
    </location>
</feature>
<keyword evidence="4" id="KW-1185">Reference proteome</keyword>
<sequence length="1144" mass="130586">MRSDENKERSLEDNFRRTVEGTEKEKYELTRQVSRLTTDLEVAKSEKAHALNRQKILEERVRTLEREVSEKMVKFEELVMEVEDSSARLSRYESQTSQQRRDLEFKNQELENVRKELKELWMAHNQLTEHSGQQADLIRQLQSLQQDTQKMMKNQEDAFTLESTSLQQMFTDVNVRYETAKRTEAELRQQVLELKKSLMEKDDIISSLHSQDAVRSNSYQNNHDEGAGQPDYSGSFLDIVQEVEAIDSSPSHKSPRGRSLHREPGSDSPRGGSNSSRSDLSNAVLRSRSLSPPTRDGEPRGAEFGDVRKLAQLQKSLDAKERQVSELRRAHDNRLHRYQTLQSSYKLAREEIKNFECGRTPKAKKPKRADPRSLQRENSDQVWNELTFFKTENRTLQVDKMSLQEEVDLLRVQTSQDAATIHELRVAAQGHREEYEFQLRRLSRENKGVRETDKQLSILKSQVQNKTVHIEKLERDVVSVVNQRDDLVQEKSKLMSQLVSSQQEASKHRMELADVKHQLQSTRHELEDLMQAVPASNNGYEEESNEKTGADIVIRVAGNLKGKKPKKGNLPLSKRYQKTLNQSIEDMSQIFDEFNEEGWEEISDSSDNETESETPSLGKRIVKKSSRSETMHSQIVKNRRKLKCQRVPTHRPPVPGKGSTVYPKSSNEDVSKQTPRSSRRSSSPKDHVTRRECATSPISFLSASVASNASTTAPVQREISRKGSVVSLKGAGLMRAKKVADLSHLRQRVPHLQQQVALLKRAKAEALKSQEELKEVLVKTQTELSSVTGRLKAVKQHVQKLQTDNEKLQKESATANSATGNQKLECKDEGDSQEIKILEAKLKVANSEASRQAATLRTVKSDNESFQEQIRNLQDRINHLERDVNQKRNLLESQRIKMKHAQEVSKTEANNVEELQTKIKLLTENINKSKVQMDSLKKRLTLAMKEKKEYEERFLKCSLELDHKGKQLLESNSKRSALESALSELEASAQQQLHGLATQSEAAIDAAREKLTAAQTRLTQFHSMVKILSKEVISRTERARTKMREAKADLGRSQREGDPALQRAANKARDILNLSNSDMDDILSADGDADSQDSASGDDKKADKKWLRKCEKLMNSREDFVHALVTLMLQKMDERADLLIKLPR</sequence>
<feature type="region of interest" description="Disordered" evidence="2">
    <location>
        <begin position="1036"/>
        <end position="1062"/>
    </location>
</feature>
<dbReference type="EMBL" id="JAWDGP010003248">
    <property type="protein sequence ID" value="KAK3776074.1"/>
    <property type="molecule type" value="Genomic_DNA"/>
</dbReference>
<dbReference type="PANTHER" id="PTHR18957:SF0">
    <property type="entry name" value="CENTLEIN"/>
    <property type="match status" value="1"/>
</dbReference>
<feature type="region of interest" description="Disordered" evidence="2">
    <location>
        <begin position="599"/>
        <end position="694"/>
    </location>
</feature>
<feature type="compositionally biased region" description="Basic and acidic residues" evidence="2">
    <location>
        <begin position="683"/>
        <end position="693"/>
    </location>
</feature>
<feature type="region of interest" description="Disordered" evidence="2">
    <location>
        <begin position="247"/>
        <end position="308"/>
    </location>
</feature>
<feature type="region of interest" description="Disordered" evidence="2">
    <location>
        <begin position="803"/>
        <end position="826"/>
    </location>
</feature>
<feature type="region of interest" description="Disordered" evidence="2">
    <location>
        <begin position="358"/>
        <end position="378"/>
    </location>
</feature>
<feature type="compositionally biased region" description="Basic and acidic residues" evidence="2">
    <location>
        <begin position="368"/>
        <end position="378"/>
    </location>
</feature>
<feature type="compositionally biased region" description="Acidic residues" evidence="2">
    <location>
        <begin position="599"/>
        <end position="612"/>
    </location>
</feature>
<feature type="region of interest" description="Disordered" evidence="2">
    <location>
        <begin position="1"/>
        <end position="22"/>
    </location>
</feature>
<feature type="coiled-coil region" evidence="1">
    <location>
        <begin position="393"/>
        <end position="532"/>
    </location>
</feature>
<feature type="compositionally biased region" description="Polar residues" evidence="2">
    <location>
        <begin position="212"/>
        <end position="221"/>
    </location>
</feature>
<feature type="compositionally biased region" description="Polar residues" evidence="2">
    <location>
        <begin position="811"/>
        <end position="822"/>
    </location>
</feature>
<dbReference type="AlphaFoldDB" id="A0AAE0ZV23"/>
<gene>
    <name evidence="3" type="ORF">RRG08_046741</name>
</gene>
<evidence type="ECO:0000313" key="4">
    <source>
        <dbReference type="Proteomes" id="UP001283361"/>
    </source>
</evidence>
<dbReference type="InterPro" id="IPR038810">
    <property type="entry name" value="CNTLN"/>
</dbReference>
<organism evidence="3 4">
    <name type="scientific">Elysia crispata</name>
    <name type="common">lettuce slug</name>
    <dbReference type="NCBI Taxonomy" id="231223"/>
    <lineage>
        <taxon>Eukaryota</taxon>
        <taxon>Metazoa</taxon>
        <taxon>Spiralia</taxon>
        <taxon>Lophotrochozoa</taxon>
        <taxon>Mollusca</taxon>
        <taxon>Gastropoda</taxon>
        <taxon>Heterobranchia</taxon>
        <taxon>Euthyneura</taxon>
        <taxon>Panpulmonata</taxon>
        <taxon>Sacoglossa</taxon>
        <taxon>Placobranchoidea</taxon>
        <taxon>Plakobranchidae</taxon>
        <taxon>Elysia</taxon>
    </lineage>
</organism>
<evidence type="ECO:0000313" key="3">
    <source>
        <dbReference type="EMBL" id="KAK3776074.1"/>
    </source>
</evidence>
<feature type="region of interest" description="Disordered" evidence="2">
    <location>
        <begin position="212"/>
        <end position="233"/>
    </location>
</feature>
<feature type="compositionally biased region" description="Basic and acidic residues" evidence="2">
    <location>
        <begin position="1036"/>
        <end position="1058"/>
    </location>
</feature>
<reference evidence="3" key="1">
    <citation type="journal article" date="2023" name="G3 (Bethesda)">
        <title>A reference genome for the long-term kleptoplast-retaining sea slug Elysia crispata morphotype clarki.</title>
        <authorList>
            <person name="Eastman K.E."/>
            <person name="Pendleton A.L."/>
            <person name="Shaikh M.A."/>
            <person name="Suttiyut T."/>
            <person name="Ogas R."/>
            <person name="Tomko P."/>
            <person name="Gavelis G."/>
            <person name="Widhalm J.R."/>
            <person name="Wisecaver J.H."/>
        </authorList>
    </citation>
    <scope>NUCLEOTIDE SEQUENCE</scope>
    <source>
        <strain evidence="3">ECLA1</strain>
    </source>
</reference>
<keyword evidence="1" id="KW-0175">Coiled coil</keyword>
<feature type="region of interest" description="Disordered" evidence="2">
    <location>
        <begin position="1083"/>
        <end position="1102"/>
    </location>
</feature>
<dbReference type="GO" id="GO:0005813">
    <property type="term" value="C:centrosome"/>
    <property type="evidence" value="ECO:0007669"/>
    <property type="project" value="TreeGrafter"/>
</dbReference>
<protein>
    <submittedName>
        <fullName evidence="3">Uncharacterized protein</fullName>
    </submittedName>
</protein>
<name>A0AAE0ZV23_9GAST</name>
<evidence type="ECO:0000256" key="2">
    <source>
        <dbReference type="SAM" id="MobiDB-lite"/>
    </source>
</evidence>
<feature type="compositionally biased region" description="Basic and acidic residues" evidence="2">
    <location>
        <begin position="295"/>
        <end position="308"/>
    </location>
</feature>
<proteinExistence type="predicted"/>
<feature type="coiled-coil region" evidence="1">
    <location>
        <begin position="856"/>
        <end position="953"/>
    </location>
</feature>